<accession>A0A7J6B690</accession>
<gene>
    <name evidence="1" type="ORF">AMELA_G00053240</name>
</gene>
<organism evidence="1 2">
    <name type="scientific">Ameiurus melas</name>
    <name type="common">Black bullhead</name>
    <name type="synonym">Silurus melas</name>
    <dbReference type="NCBI Taxonomy" id="219545"/>
    <lineage>
        <taxon>Eukaryota</taxon>
        <taxon>Metazoa</taxon>
        <taxon>Chordata</taxon>
        <taxon>Craniata</taxon>
        <taxon>Vertebrata</taxon>
        <taxon>Euteleostomi</taxon>
        <taxon>Actinopterygii</taxon>
        <taxon>Neopterygii</taxon>
        <taxon>Teleostei</taxon>
        <taxon>Ostariophysi</taxon>
        <taxon>Siluriformes</taxon>
        <taxon>Ictaluridae</taxon>
        <taxon>Ameiurus</taxon>
    </lineage>
</organism>
<name>A0A7J6B690_AMEME</name>
<dbReference type="Proteomes" id="UP000593565">
    <property type="component" value="Unassembled WGS sequence"/>
</dbReference>
<keyword evidence="2" id="KW-1185">Reference proteome</keyword>
<dbReference type="AlphaFoldDB" id="A0A7J6B690"/>
<protein>
    <submittedName>
        <fullName evidence="1">Uncharacterized protein</fullName>
    </submittedName>
</protein>
<comment type="caution">
    <text evidence="1">The sequence shown here is derived from an EMBL/GenBank/DDBJ whole genome shotgun (WGS) entry which is preliminary data.</text>
</comment>
<proteinExistence type="predicted"/>
<evidence type="ECO:0000313" key="1">
    <source>
        <dbReference type="EMBL" id="KAF4090552.1"/>
    </source>
</evidence>
<evidence type="ECO:0000313" key="2">
    <source>
        <dbReference type="Proteomes" id="UP000593565"/>
    </source>
</evidence>
<dbReference type="EMBL" id="JAAGNN010000004">
    <property type="protein sequence ID" value="KAF4090552.1"/>
    <property type="molecule type" value="Genomic_DNA"/>
</dbReference>
<sequence>MRPSPRRGQLVWEIWESIRSERLRLFQNEPSHSHLLHIPASLYIPVRPGDVQRWQRRCQRFCSGFRQRVYPRQCARRTHIPYWWLVRCEGGISGCSWCCSSTGSWRMVRFSPAQTR</sequence>
<reference evidence="1 2" key="1">
    <citation type="submission" date="2020-02" db="EMBL/GenBank/DDBJ databases">
        <title>A chromosome-scale genome assembly of the black bullhead catfish (Ameiurus melas).</title>
        <authorList>
            <person name="Wen M."/>
            <person name="Zham M."/>
            <person name="Cabau C."/>
            <person name="Klopp C."/>
            <person name="Donnadieu C."/>
            <person name="Roques C."/>
            <person name="Bouchez O."/>
            <person name="Lampietro C."/>
            <person name="Jouanno E."/>
            <person name="Herpin A."/>
            <person name="Louis A."/>
            <person name="Berthelot C."/>
            <person name="Parey E."/>
            <person name="Roest-Crollius H."/>
            <person name="Braasch I."/>
            <person name="Postlethwait J."/>
            <person name="Robinson-Rechavi M."/>
            <person name="Echchiki A."/>
            <person name="Begum T."/>
            <person name="Montfort J."/>
            <person name="Schartl M."/>
            <person name="Bobe J."/>
            <person name="Guiguen Y."/>
        </authorList>
    </citation>
    <scope>NUCLEOTIDE SEQUENCE [LARGE SCALE GENOMIC DNA]</scope>
    <source>
        <strain evidence="1">M_S1</strain>
        <tissue evidence="1">Blood</tissue>
    </source>
</reference>